<reference evidence="2" key="1">
    <citation type="journal article" date="2014" name="Int. J. Syst. Evol. Microbiol.">
        <title>Complete genome sequence of Corynebacterium casei LMG S-19264T (=DSM 44701T), isolated from a smear-ripened cheese.</title>
        <authorList>
            <consortium name="US DOE Joint Genome Institute (JGI-PGF)"/>
            <person name="Walter F."/>
            <person name="Albersmeier A."/>
            <person name="Kalinowski J."/>
            <person name="Ruckert C."/>
        </authorList>
    </citation>
    <scope>NUCLEOTIDE SEQUENCE</scope>
    <source>
        <strain evidence="2">KCTC 42097</strain>
    </source>
</reference>
<dbReference type="Proteomes" id="UP000641137">
    <property type="component" value="Unassembled WGS sequence"/>
</dbReference>
<reference evidence="2" key="2">
    <citation type="submission" date="2020-09" db="EMBL/GenBank/DDBJ databases">
        <authorList>
            <person name="Sun Q."/>
            <person name="Kim S."/>
        </authorList>
    </citation>
    <scope>NUCLEOTIDE SEQUENCE</scope>
    <source>
        <strain evidence="2">KCTC 42097</strain>
    </source>
</reference>
<keyword evidence="3" id="KW-1185">Reference proteome</keyword>
<comment type="caution">
    <text evidence="2">The sequence shown here is derived from an EMBL/GenBank/DDBJ whole genome shotgun (WGS) entry which is preliminary data.</text>
</comment>
<evidence type="ECO:0000313" key="3">
    <source>
        <dbReference type="Proteomes" id="UP000641137"/>
    </source>
</evidence>
<proteinExistence type="predicted"/>
<accession>A0A8J3DS49</accession>
<dbReference type="PROSITE" id="PS51257">
    <property type="entry name" value="PROKAR_LIPOPROTEIN"/>
    <property type="match status" value="1"/>
</dbReference>
<organism evidence="2 3">
    <name type="scientific">Limoniibacter endophyticus</name>
    <dbReference type="NCBI Taxonomy" id="1565040"/>
    <lineage>
        <taxon>Bacteria</taxon>
        <taxon>Pseudomonadati</taxon>
        <taxon>Pseudomonadota</taxon>
        <taxon>Alphaproteobacteria</taxon>
        <taxon>Hyphomicrobiales</taxon>
        <taxon>Bartonellaceae</taxon>
        <taxon>Limoniibacter</taxon>
    </lineage>
</organism>
<feature type="compositionally biased region" description="Low complexity" evidence="1">
    <location>
        <begin position="71"/>
        <end position="87"/>
    </location>
</feature>
<feature type="region of interest" description="Disordered" evidence="1">
    <location>
        <begin position="23"/>
        <end position="55"/>
    </location>
</feature>
<evidence type="ECO:0000256" key="1">
    <source>
        <dbReference type="SAM" id="MobiDB-lite"/>
    </source>
</evidence>
<dbReference type="RefSeq" id="WP_189492208.1">
    <property type="nucleotide sequence ID" value="NZ_BMZO01000011.1"/>
</dbReference>
<dbReference type="EMBL" id="BMZO01000011">
    <property type="protein sequence ID" value="GHC78836.1"/>
    <property type="molecule type" value="Genomic_DNA"/>
</dbReference>
<feature type="compositionally biased region" description="Polar residues" evidence="1">
    <location>
        <begin position="31"/>
        <end position="55"/>
    </location>
</feature>
<protein>
    <submittedName>
        <fullName evidence="2">Uncharacterized protein</fullName>
    </submittedName>
</protein>
<name>A0A8J3DS49_9HYPH</name>
<feature type="region of interest" description="Disordered" evidence="1">
    <location>
        <begin position="71"/>
        <end position="110"/>
    </location>
</feature>
<gene>
    <name evidence="2" type="ORF">GCM10010136_30890</name>
</gene>
<feature type="compositionally biased region" description="Basic and acidic residues" evidence="1">
    <location>
        <begin position="88"/>
        <end position="102"/>
    </location>
</feature>
<dbReference type="AlphaFoldDB" id="A0A8J3DS49"/>
<evidence type="ECO:0000313" key="2">
    <source>
        <dbReference type="EMBL" id="GHC78836.1"/>
    </source>
</evidence>
<sequence length="110" mass="10997">MIKSGLAVVTGLILLSGCAGQQARSGVDGATSGTVVNTGTYPNLNIKPQTAAPQLTPEQVAASKAELAATRDGARAAAGADASPASTEELRSLARSHGDETLKVIQTPAQ</sequence>